<dbReference type="AlphaFoldDB" id="Q111K3"/>
<accession>Q111K3</accession>
<evidence type="ECO:0000313" key="1">
    <source>
        <dbReference type="EMBL" id="ABG51821.1"/>
    </source>
</evidence>
<organism evidence="1">
    <name type="scientific">Trichodesmium erythraeum (strain IMS101)</name>
    <dbReference type="NCBI Taxonomy" id="203124"/>
    <lineage>
        <taxon>Bacteria</taxon>
        <taxon>Bacillati</taxon>
        <taxon>Cyanobacteriota</taxon>
        <taxon>Cyanophyceae</taxon>
        <taxon>Oscillatoriophycideae</taxon>
        <taxon>Oscillatoriales</taxon>
        <taxon>Microcoleaceae</taxon>
        <taxon>Trichodesmium</taxon>
    </lineage>
</organism>
<gene>
    <name evidence="1" type="ordered locus">Tery_2626</name>
</gene>
<dbReference type="RefSeq" id="WP_011612183.1">
    <property type="nucleotide sequence ID" value="NC_008312.1"/>
</dbReference>
<dbReference type="OrthoDB" id="560781at2"/>
<dbReference type="EMBL" id="CP000393">
    <property type="protein sequence ID" value="ABG51821.1"/>
    <property type="molecule type" value="Genomic_DNA"/>
</dbReference>
<reference evidence="1" key="1">
    <citation type="submission" date="2006-06" db="EMBL/GenBank/DDBJ databases">
        <title>Complete sequence of Trichodesmium erythraeum IMS101.</title>
        <authorList>
            <consortium name="US DOE Joint Genome Institute"/>
            <person name="Copeland A."/>
            <person name="Lucas S."/>
            <person name="Lapidus A."/>
            <person name="Barry K."/>
            <person name="Detter J.C."/>
            <person name="Glavina del Rio T."/>
            <person name="Hammon N."/>
            <person name="Israni S."/>
            <person name="Dalin E."/>
            <person name="Tice H."/>
            <person name="Pitluck S."/>
            <person name="Kiss H."/>
            <person name="Munk A.C."/>
            <person name="Brettin T."/>
            <person name="Bruce D."/>
            <person name="Han C."/>
            <person name="Tapia R."/>
            <person name="Gilna P."/>
            <person name="Schmutz J."/>
            <person name="Larimer F."/>
            <person name="Land M."/>
            <person name="Hauser L."/>
            <person name="Kyrpides N."/>
            <person name="Kim E."/>
            <person name="Richardson P."/>
        </authorList>
    </citation>
    <scope>NUCLEOTIDE SEQUENCE [LARGE SCALE GENOMIC DNA]</scope>
    <source>
        <strain evidence="1">IMS101</strain>
    </source>
</reference>
<sequence>MQYTFELLGISPVLHFFNQQQKLQGEDNLNVEYLGNRKCSLDLFLKSVETISSQRSWRADKVVETVINFWMNNPDSVQYWNSRLKDAGKDNLLVARVGDIKSLRKSFELLLNN</sequence>
<dbReference type="HOGENOM" id="CLU_171014_0_0_3"/>
<dbReference type="KEGG" id="ter:Tery_2626"/>
<dbReference type="eggNOG" id="ENOG5032S9F">
    <property type="taxonomic scope" value="Bacteria"/>
</dbReference>
<name>Q111K3_TRIEI</name>
<proteinExistence type="predicted"/>
<dbReference type="STRING" id="203124.Tery_2626"/>
<protein>
    <submittedName>
        <fullName evidence="1">Uncharacterized protein</fullName>
    </submittedName>
</protein>